<name>A0A7R7XEH2_9EURO</name>
<reference evidence="1" key="1">
    <citation type="submission" date="2021-01" db="EMBL/GenBank/DDBJ databases">
        <authorList>
            <consortium name="Aspergillus puulaauensis MK2 genome sequencing consortium"/>
            <person name="Kazuki M."/>
            <person name="Futagami T."/>
        </authorList>
    </citation>
    <scope>NUCLEOTIDE SEQUENCE</scope>
    <source>
        <strain evidence="1">MK2</strain>
    </source>
</reference>
<organism evidence="1 2">
    <name type="scientific">Aspergillus puulaauensis</name>
    <dbReference type="NCBI Taxonomy" id="1220207"/>
    <lineage>
        <taxon>Eukaryota</taxon>
        <taxon>Fungi</taxon>
        <taxon>Dikarya</taxon>
        <taxon>Ascomycota</taxon>
        <taxon>Pezizomycotina</taxon>
        <taxon>Eurotiomycetes</taxon>
        <taxon>Eurotiomycetidae</taxon>
        <taxon>Eurotiales</taxon>
        <taxon>Aspergillaceae</taxon>
        <taxon>Aspergillus</taxon>
    </lineage>
</organism>
<accession>A0A7R7XEH2</accession>
<keyword evidence="2" id="KW-1185">Reference proteome</keyword>
<evidence type="ECO:0000313" key="2">
    <source>
        <dbReference type="Proteomes" id="UP000654913"/>
    </source>
</evidence>
<dbReference type="GeneID" id="64969706"/>
<gene>
    <name evidence="1" type="ORF">APUU_20133S</name>
</gene>
<dbReference type="EMBL" id="AP024444">
    <property type="protein sequence ID" value="BCS19701.1"/>
    <property type="molecule type" value="Genomic_DNA"/>
</dbReference>
<dbReference type="AlphaFoldDB" id="A0A7R7XEH2"/>
<reference evidence="1" key="2">
    <citation type="submission" date="2021-02" db="EMBL/GenBank/DDBJ databases">
        <title>Aspergillus puulaauensis MK2 genome sequence.</title>
        <authorList>
            <person name="Futagami T."/>
            <person name="Mori K."/>
            <person name="Kadooka C."/>
            <person name="Tanaka T."/>
        </authorList>
    </citation>
    <scope>NUCLEOTIDE SEQUENCE</scope>
    <source>
        <strain evidence="1">MK2</strain>
    </source>
</reference>
<protein>
    <submittedName>
        <fullName evidence="1">Uncharacterized protein</fullName>
    </submittedName>
</protein>
<dbReference type="RefSeq" id="XP_041551895.1">
    <property type="nucleotide sequence ID" value="XM_041698740.1"/>
</dbReference>
<proteinExistence type="predicted"/>
<dbReference type="KEGG" id="apuu:APUU_20133S"/>
<evidence type="ECO:0000313" key="1">
    <source>
        <dbReference type="EMBL" id="BCS19701.1"/>
    </source>
</evidence>
<sequence>MSTLVDPQMDKRLLNDNLMPPKFLADRDMILMHLQLIIRQSRLYSFMEDATAPLHFFACVPFSECVTLNLILNRKSQFHLQVNLGPVGNQLRGYTAISDGQLHE</sequence>
<dbReference type="Proteomes" id="UP000654913">
    <property type="component" value="Chromosome 2"/>
</dbReference>